<evidence type="ECO:0000313" key="2">
    <source>
        <dbReference type="EMBL" id="KGN38342.1"/>
    </source>
</evidence>
<name>A0A0A0JQM1_9MICO</name>
<accession>A0A0A0JQM1</accession>
<organism evidence="2 3">
    <name type="scientific">Knoellia subterranea KCTC 19937</name>
    <dbReference type="NCBI Taxonomy" id="1385521"/>
    <lineage>
        <taxon>Bacteria</taxon>
        <taxon>Bacillati</taxon>
        <taxon>Actinomycetota</taxon>
        <taxon>Actinomycetes</taxon>
        <taxon>Micrococcales</taxon>
        <taxon>Intrasporangiaceae</taxon>
        <taxon>Knoellia</taxon>
    </lineage>
</organism>
<dbReference type="AlphaFoldDB" id="A0A0A0JQM1"/>
<dbReference type="EMBL" id="AVPK01000003">
    <property type="protein sequence ID" value="KGN38342.1"/>
    <property type="molecule type" value="Genomic_DNA"/>
</dbReference>
<sequence length="65" mass="7418">MTSFITTIAPVLPALVLAALFVWALERSNRRHGTAPWGDDWRHHVDHDADHRRSEHDMDAYGRAA</sequence>
<protein>
    <submittedName>
        <fullName evidence="2">Uncharacterized protein</fullName>
    </submittedName>
</protein>
<feature type="transmembrane region" description="Helical" evidence="1">
    <location>
        <begin position="6"/>
        <end position="25"/>
    </location>
</feature>
<evidence type="ECO:0000313" key="3">
    <source>
        <dbReference type="Proteomes" id="UP000030011"/>
    </source>
</evidence>
<gene>
    <name evidence="2" type="ORF">N803_11050</name>
</gene>
<dbReference type="RefSeq" id="WP_035903861.1">
    <property type="nucleotide sequence ID" value="NZ_AVPK01000003.1"/>
</dbReference>
<keyword evidence="1" id="KW-0812">Transmembrane</keyword>
<dbReference type="Proteomes" id="UP000030011">
    <property type="component" value="Unassembled WGS sequence"/>
</dbReference>
<proteinExistence type="predicted"/>
<keyword evidence="1" id="KW-1133">Transmembrane helix</keyword>
<keyword evidence="3" id="KW-1185">Reference proteome</keyword>
<comment type="caution">
    <text evidence="2">The sequence shown here is derived from an EMBL/GenBank/DDBJ whole genome shotgun (WGS) entry which is preliminary data.</text>
</comment>
<keyword evidence="1" id="KW-0472">Membrane</keyword>
<evidence type="ECO:0000256" key="1">
    <source>
        <dbReference type="SAM" id="Phobius"/>
    </source>
</evidence>
<reference evidence="2 3" key="1">
    <citation type="submission" date="2013-08" db="EMBL/GenBank/DDBJ databases">
        <title>The genome sequence of Knoellia subterranea.</title>
        <authorList>
            <person name="Zhu W."/>
            <person name="Wang G."/>
        </authorList>
    </citation>
    <scope>NUCLEOTIDE SEQUENCE [LARGE SCALE GENOMIC DNA]</scope>
    <source>
        <strain evidence="2 3">KCTC 19937</strain>
    </source>
</reference>